<sequence length="165" mass="16808">MRKAAIIFAVLAASAAMISASDRRNLFQQAGHSLKQAARALQQVGRGNNSSTSTDTKAISFKQPEPAVPTVPKEVPKEVVPTVPQQVVPTVPKEGGGSTTITSDGAASAGGSTGTDIPKGAGGGTGPDKTESSTCTTGKMPSQRTMRLCNSTEGWAYTTSGQGTE</sequence>
<name>A0AAD5H0P8_9CHLO</name>
<dbReference type="Proteomes" id="UP001205105">
    <property type="component" value="Unassembled WGS sequence"/>
</dbReference>
<feature type="compositionally biased region" description="Polar residues" evidence="1">
    <location>
        <begin position="132"/>
        <end position="165"/>
    </location>
</feature>
<comment type="caution">
    <text evidence="3">The sequence shown here is derived from an EMBL/GenBank/DDBJ whole genome shotgun (WGS) entry which is preliminary data.</text>
</comment>
<protein>
    <submittedName>
        <fullName evidence="3">Uncharacterized protein</fullName>
    </submittedName>
</protein>
<feature type="compositionally biased region" description="Low complexity" evidence="1">
    <location>
        <begin position="64"/>
        <end position="117"/>
    </location>
</feature>
<gene>
    <name evidence="3" type="ORF">COHA_006509</name>
</gene>
<evidence type="ECO:0000313" key="3">
    <source>
        <dbReference type="EMBL" id="KAI7839704.1"/>
    </source>
</evidence>
<feature type="compositionally biased region" description="Polar residues" evidence="1">
    <location>
        <begin position="45"/>
        <end position="57"/>
    </location>
</feature>
<keyword evidence="4" id="KW-1185">Reference proteome</keyword>
<dbReference type="AlphaFoldDB" id="A0AAD5H0P8"/>
<feature type="chain" id="PRO_5042145922" evidence="2">
    <location>
        <begin position="21"/>
        <end position="165"/>
    </location>
</feature>
<evidence type="ECO:0000256" key="2">
    <source>
        <dbReference type="SAM" id="SignalP"/>
    </source>
</evidence>
<proteinExistence type="predicted"/>
<feature type="region of interest" description="Disordered" evidence="1">
    <location>
        <begin position="42"/>
        <end position="165"/>
    </location>
</feature>
<organism evidence="3 4">
    <name type="scientific">Chlorella ohadii</name>
    <dbReference type="NCBI Taxonomy" id="2649997"/>
    <lineage>
        <taxon>Eukaryota</taxon>
        <taxon>Viridiplantae</taxon>
        <taxon>Chlorophyta</taxon>
        <taxon>core chlorophytes</taxon>
        <taxon>Trebouxiophyceae</taxon>
        <taxon>Chlorellales</taxon>
        <taxon>Chlorellaceae</taxon>
        <taxon>Chlorella clade</taxon>
        <taxon>Chlorella</taxon>
    </lineage>
</organism>
<evidence type="ECO:0000256" key="1">
    <source>
        <dbReference type="SAM" id="MobiDB-lite"/>
    </source>
</evidence>
<dbReference type="EMBL" id="JADXDR010000095">
    <property type="protein sequence ID" value="KAI7839704.1"/>
    <property type="molecule type" value="Genomic_DNA"/>
</dbReference>
<keyword evidence="2" id="KW-0732">Signal</keyword>
<feature type="signal peptide" evidence="2">
    <location>
        <begin position="1"/>
        <end position="20"/>
    </location>
</feature>
<accession>A0AAD5H0P8</accession>
<evidence type="ECO:0000313" key="4">
    <source>
        <dbReference type="Proteomes" id="UP001205105"/>
    </source>
</evidence>
<reference evidence="3" key="1">
    <citation type="submission" date="2020-11" db="EMBL/GenBank/DDBJ databases">
        <title>Chlorella ohadii genome sequencing and assembly.</title>
        <authorList>
            <person name="Murik O."/>
            <person name="Treves H."/>
            <person name="Kedem I."/>
            <person name="Shotland Y."/>
            <person name="Kaplan A."/>
        </authorList>
    </citation>
    <scope>NUCLEOTIDE SEQUENCE</scope>
    <source>
        <strain evidence="3">1</strain>
    </source>
</reference>